<dbReference type="AlphaFoldDB" id="A0A2T4CFL5"/>
<sequence length="393" mass="42234">MLPWAFSRHNFEAWFSGRCLASQYQPSSIVAASAWVKPGSCFSMQTGKHGSEASSATPPAAPITLFQLVRSEASSPVTQVCGERPILPSTLMPTQTRLTRVAMLLAMSRLANFSHPLADRVRPRAGAQRMRTRHCLCFPSLCRPWLWANCKSLAAGFGSSGRWRPIEQGKGKHTYQILCLAKQPVTSHNEAARLCVSGVLWPHTQERRQLAVAVAGGCVGHCLAPKAGCDSCQPCILCGRTVVGRIRIDLTGELRPSARGSRKGILASCSRQLTGYRPIRAAGGRQSSILLGGFWSAFQGSRQQVVGGLAGRDTGRLHHVPTLSGAEPLHSPPKAPECPPAACWCCPGPLSSPGFRQPSWSVLAGSSGGIGRAQQQWAAMRARWARWATENGA</sequence>
<proteinExistence type="predicted"/>
<evidence type="ECO:0000313" key="1">
    <source>
        <dbReference type="EMBL" id="PTB80322.1"/>
    </source>
</evidence>
<name>A0A2T4CFL5_TRILO</name>
<dbReference type="Proteomes" id="UP000240760">
    <property type="component" value="Unassembled WGS sequence"/>
</dbReference>
<keyword evidence="2" id="KW-1185">Reference proteome</keyword>
<organism evidence="1 2">
    <name type="scientific">Trichoderma longibrachiatum ATCC 18648</name>
    <dbReference type="NCBI Taxonomy" id="983965"/>
    <lineage>
        <taxon>Eukaryota</taxon>
        <taxon>Fungi</taxon>
        <taxon>Dikarya</taxon>
        <taxon>Ascomycota</taxon>
        <taxon>Pezizomycotina</taxon>
        <taxon>Sordariomycetes</taxon>
        <taxon>Hypocreomycetidae</taxon>
        <taxon>Hypocreales</taxon>
        <taxon>Hypocreaceae</taxon>
        <taxon>Trichoderma</taxon>
    </lineage>
</organism>
<protein>
    <submittedName>
        <fullName evidence="1">Uncharacterized protein</fullName>
    </submittedName>
</protein>
<reference evidence="1 2" key="1">
    <citation type="submission" date="2016-07" db="EMBL/GenBank/DDBJ databases">
        <title>Multiple horizontal gene transfer events from other fungi enriched the ability of initially mycotrophic Trichoderma (Ascomycota) to feed on dead plant biomass.</title>
        <authorList>
            <consortium name="DOE Joint Genome Institute"/>
            <person name="Aerts A."/>
            <person name="Atanasova L."/>
            <person name="Chenthamara K."/>
            <person name="Zhang J."/>
            <person name="Grujic M."/>
            <person name="Henrissat B."/>
            <person name="Kuo A."/>
            <person name="Salamov A."/>
            <person name="Lipzen A."/>
            <person name="Labutti K."/>
            <person name="Barry K."/>
            <person name="Miao Y."/>
            <person name="Rahimi M.J."/>
            <person name="Shen Q."/>
            <person name="Grigoriev I.V."/>
            <person name="Kubicek C.P."/>
            <person name="Druzhinina I.S."/>
        </authorList>
    </citation>
    <scope>NUCLEOTIDE SEQUENCE [LARGE SCALE GENOMIC DNA]</scope>
    <source>
        <strain evidence="1 2">ATCC 18648</strain>
    </source>
</reference>
<dbReference type="EMBL" id="KZ679127">
    <property type="protein sequence ID" value="PTB80322.1"/>
    <property type="molecule type" value="Genomic_DNA"/>
</dbReference>
<evidence type="ECO:0000313" key="2">
    <source>
        <dbReference type="Proteomes" id="UP000240760"/>
    </source>
</evidence>
<accession>A0A2T4CFL5</accession>
<gene>
    <name evidence="1" type="ORF">M440DRAFT_1122505</name>
</gene>